<dbReference type="Proteomes" id="UP000293142">
    <property type="component" value="Unassembled WGS sequence"/>
</dbReference>
<evidence type="ECO:0000313" key="10">
    <source>
        <dbReference type="Proteomes" id="UP000293142"/>
    </source>
</evidence>
<comment type="subcellular location">
    <subcellularLocation>
        <location evidence="1">Cell membrane</location>
        <topology evidence="1">Multi-pass membrane protein</topology>
    </subcellularLocation>
</comment>
<comment type="caution">
    <text evidence="9">The sequence shown here is derived from an EMBL/GenBank/DDBJ whole genome shotgun (WGS) entry which is preliminary data.</text>
</comment>
<evidence type="ECO:0000256" key="2">
    <source>
        <dbReference type="ARBA" id="ARBA00006448"/>
    </source>
</evidence>
<evidence type="ECO:0000256" key="7">
    <source>
        <dbReference type="SAM" id="Phobius"/>
    </source>
</evidence>
<feature type="domain" description="YetF C-terminal" evidence="8">
    <location>
        <begin position="90"/>
        <end position="221"/>
    </location>
</feature>
<organism evidence="9 10">
    <name type="scientific">Paenibacillus thalictri</name>
    <dbReference type="NCBI Taxonomy" id="2527873"/>
    <lineage>
        <taxon>Bacteria</taxon>
        <taxon>Bacillati</taxon>
        <taxon>Bacillota</taxon>
        <taxon>Bacilli</taxon>
        <taxon>Bacillales</taxon>
        <taxon>Paenibacillaceae</taxon>
        <taxon>Paenibacillus</taxon>
    </lineage>
</organism>
<proteinExistence type="inferred from homology"/>
<dbReference type="GO" id="GO:0005886">
    <property type="term" value="C:plasma membrane"/>
    <property type="evidence" value="ECO:0007669"/>
    <property type="project" value="UniProtKB-SubCell"/>
</dbReference>
<accession>A0A4Q9DXR0</accession>
<keyword evidence="6 7" id="KW-0472">Membrane</keyword>
<dbReference type="PANTHER" id="PTHR34582">
    <property type="entry name" value="UPF0702 TRANSMEMBRANE PROTEIN YCAP"/>
    <property type="match status" value="1"/>
</dbReference>
<sequence>MNFFKGQPSLDLMDWILRAGISFIFLLLLAKMMGQRSISQLRLLDFIIALTLGNIIAHPLSDEQLGMSGAIITSVVLVALYIAATWLGLKWPPFKRFLEPLPVTLIQNGHIDFHNLSKARISMHYLFSELRKEKVDDIAKVALAIWEPGGIISVFLNTTYQPLTPADMNKQPAAFSLTQPVVIDGKIEYPLLRQLGKDTEWLINQLAAEHAKLSEVILATIDNSCNVKVVLSRRTNERIEKRLQPPNVD</sequence>
<evidence type="ECO:0000256" key="6">
    <source>
        <dbReference type="ARBA" id="ARBA00023136"/>
    </source>
</evidence>
<keyword evidence="4 7" id="KW-0812">Transmembrane</keyword>
<keyword evidence="3" id="KW-1003">Cell membrane</keyword>
<dbReference type="InterPro" id="IPR023090">
    <property type="entry name" value="UPF0702_alpha/beta_dom_sf"/>
</dbReference>
<comment type="similarity">
    <text evidence="2">Belongs to the UPF0702 family.</text>
</comment>
<dbReference type="RefSeq" id="WP_131012189.1">
    <property type="nucleotide sequence ID" value="NZ_SIRE01000004.1"/>
</dbReference>
<name>A0A4Q9DXR0_9BACL</name>
<dbReference type="InterPro" id="IPR007353">
    <property type="entry name" value="DUF421"/>
</dbReference>
<evidence type="ECO:0000256" key="4">
    <source>
        <dbReference type="ARBA" id="ARBA00022692"/>
    </source>
</evidence>
<feature type="transmembrane region" description="Helical" evidence="7">
    <location>
        <begin position="12"/>
        <end position="30"/>
    </location>
</feature>
<evidence type="ECO:0000256" key="5">
    <source>
        <dbReference type="ARBA" id="ARBA00022989"/>
    </source>
</evidence>
<protein>
    <submittedName>
        <fullName evidence="9">DUF421 domain-containing protein</fullName>
    </submittedName>
</protein>
<feature type="transmembrane region" description="Helical" evidence="7">
    <location>
        <begin position="42"/>
        <end position="61"/>
    </location>
</feature>
<gene>
    <name evidence="9" type="ORF">EYB31_04995</name>
</gene>
<dbReference type="AlphaFoldDB" id="A0A4Q9DXR0"/>
<keyword evidence="10" id="KW-1185">Reference proteome</keyword>
<keyword evidence="5 7" id="KW-1133">Transmembrane helix</keyword>
<dbReference type="Pfam" id="PF04239">
    <property type="entry name" value="DUF421"/>
    <property type="match status" value="1"/>
</dbReference>
<dbReference type="EMBL" id="SIRE01000004">
    <property type="protein sequence ID" value="TBL80588.1"/>
    <property type="molecule type" value="Genomic_DNA"/>
</dbReference>
<dbReference type="PANTHER" id="PTHR34582:SF5">
    <property type="entry name" value="UPF0702 TRANSMEMBRANE PROTEIN YETF"/>
    <property type="match status" value="1"/>
</dbReference>
<evidence type="ECO:0000259" key="8">
    <source>
        <dbReference type="Pfam" id="PF04239"/>
    </source>
</evidence>
<evidence type="ECO:0000256" key="1">
    <source>
        <dbReference type="ARBA" id="ARBA00004651"/>
    </source>
</evidence>
<evidence type="ECO:0000313" key="9">
    <source>
        <dbReference type="EMBL" id="TBL80588.1"/>
    </source>
</evidence>
<feature type="transmembrane region" description="Helical" evidence="7">
    <location>
        <begin position="67"/>
        <end position="89"/>
    </location>
</feature>
<evidence type="ECO:0000256" key="3">
    <source>
        <dbReference type="ARBA" id="ARBA00022475"/>
    </source>
</evidence>
<reference evidence="9 10" key="1">
    <citation type="submission" date="2019-02" db="EMBL/GenBank/DDBJ databases">
        <title>Paenibacillus sp. nov., isolated from surface-sterilized tissue of Thalictrum simplex L.</title>
        <authorList>
            <person name="Tuo L."/>
        </authorList>
    </citation>
    <scope>NUCLEOTIDE SEQUENCE [LARGE SCALE GENOMIC DNA]</scope>
    <source>
        <strain evidence="9 10">N2SHLJ1</strain>
    </source>
</reference>
<dbReference type="Gene3D" id="3.30.240.20">
    <property type="entry name" value="bsu07140 like domains"/>
    <property type="match status" value="2"/>
</dbReference>
<dbReference type="OrthoDB" id="1899680at2"/>